<dbReference type="InterPro" id="IPR001680">
    <property type="entry name" value="WD40_rpt"/>
</dbReference>
<dbReference type="GO" id="GO:0005730">
    <property type="term" value="C:nucleolus"/>
    <property type="evidence" value="ECO:0007669"/>
    <property type="project" value="UniProtKB-SubCell"/>
</dbReference>
<dbReference type="SMART" id="SM00320">
    <property type="entry name" value="WD40"/>
    <property type="match status" value="2"/>
</dbReference>
<dbReference type="PANTHER" id="PTHR44267:SF1">
    <property type="entry name" value="WD REPEAT-CONTAINING PROTEIN 43"/>
    <property type="match status" value="1"/>
</dbReference>
<dbReference type="EMBL" id="QEAP01000205">
    <property type="protein sequence ID" value="TPX73146.1"/>
    <property type="molecule type" value="Genomic_DNA"/>
</dbReference>
<evidence type="ECO:0000259" key="6">
    <source>
        <dbReference type="Pfam" id="PF04003"/>
    </source>
</evidence>
<feature type="compositionally biased region" description="Acidic residues" evidence="5">
    <location>
        <begin position="623"/>
        <end position="683"/>
    </location>
</feature>
<dbReference type="Gene3D" id="2.130.10.10">
    <property type="entry name" value="YVTN repeat-like/Quinoprotein amine dehydrogenase"/>
    <property type="match status" value="2"/>
</dbReference>
<evidence type="ECO:0000256" key="1">
    <source>
        <dbReference type="ARBA" id="ARBA00004604"/>
    </source>
</evidence>
<dbReference type="GO" id="GO:0000462">
    <property type="term" value="P:maturation of SSU-rRNA from tricistronic rRNA transcript (SSU-rRNA, 5.8S rRNA, LSU-rRNA)"/>
    <property type="evidence" value="ECO:0007669"/>
    <property type="project" value="TreeGrafter"/>
</dbReference>
<feature type="repeat" description="WD" evidence="4">
    <location>
        <begin position="173"/>
        <end position="215"/>
    </location>
</feature>
<comment type="caution">
    <text evidence="7">The sequence shown here is derived from an EMBL/GenBank/DDBJ whole genome shotgun (WGS) entry which is preliminary data.</text>
</comment>
<accession>A0A507FCZ3</accession>
<reference evidence="7 8" key="1">
    <citation type="journal article" date="2019" name="Sci. Rep.">
        <title>Comparative genomics of chytrid fungi reveal insights into the obligate biotrophic and pathogenic lifestyle of Synchytrium endobioticum.</title>
        <authorList>
            <person name="van de Vossenberg B.T.L.H."/>
            <person name="Warris S."/>
            <person name="Nguyen H.D.T."/>
            <person name="van Gent-Pelzer M.P.E."/>
            <person name="Joly D.L."/>
            <person name="van de Geest H.C."/>
            <person name="Bonants P.J.M."/>
            <person name="Smith D.S."/>
            <person name="Levesque C.A."/>
            <person name="van der Lee T.A.J."/>
        </authorList>
    </citation>
    <scope>NUCLEOTIDE SEQUENCE [LARGE SCALE GENOMIC DNA]</scope>
    <source>
        <strain evidence="7 8">CBS 675.73</strain>
    </source>
</reference>
<keyword evidence="2" id="KW-0539">Nucleus</keyword>
<comment type="similarity">
    <text evidence="3">Belongs to the UTP5 family.</text>
</comment>
<feature type="domain" description="Small-subunit processome Utp12" evidence="6">
    <location>
        <begin position="482"/>
        <end position="584"/>
    </location>
</feature>
<dbReference type="Pfam" id="PF00400">
    <property type="entry name" value="WD40"/>
    <property type="match status" value="1"/>
</dbReference>
<sequence>MASSKNTAKFVDSGFSSDGRYFYGVSETKSVTVWDTASHAVVYSSKKGTKVVGAGVVVSSSDARIALVLNGGTLSLVSLATGLQLNEARVPPSTSCVKASQCSRFVAVCAASTLSLFHAADLSLAASVAVPFNASVSSIAFNAKTSRIAVASTKMAIFDLDVASLSLSLVKTFTGHASPVNSLSFSHNDAHLVSSANQDRFISVWDAKPDSPSSNVVAMTLDTPPTSTTASAKNHLLAVTDTGAIALWSHMTQSSSSPESLLSPPKKKKHAAAAAAAVLTRTAECSIAVRVVSIDKSTSKIDTSVASKQAPILAAHFLSSDASSIQFAFGSALRPCFERVSALASDHEGANTEEKDALVAGEIEIQRAEKGGVFVGIEDLVAKNMMTTTKKYNEVGTAKVIASTNAFSMNLKNTPDSTSGSAATQNEASIQDRLNSLNLSTADSPLTLQKKSKSAATGAKKQFTPTATSLHTLLTQAIQSGDKVLLEQCLHVKDSAVITGTVKSLHASHVAPLLDLLTERLAMRPTRVDRLIEWIRALVLCHAAYLMTNPHLVSNLSTLHSTLSTRTQTFSKLLKLSGRLDLATSQISLRASRAQQVVQQEENDNDVDGDDSGAKDAGVAVYDEADEDDMDGDAMEEVDEDDEEGDFEDDDSEVEFDEAFDEDADLDGLEAESSDEEVEEDEF</sequence>
<feature type="compositionally biased region" description="Acidic residues" evidence="5">
    <location>
        <begin position="601"/>
        <end position="611"/>
    </location>
</feature>
<evidence type="ECO:0000313" key="7">
    <source>
        <dbReference type="EMBL" id="TPX73146.1"/>
    </source>
</evidence>
<evidence type="ECO:0000256" key="5">
    <source>
        <dbReference type="SAM" id="MobiDB-lite"/>
    </source>
</evidence>
<evidence type="ECO:0000256" key="2">
    <source>
        <dbReference type="ARBA" id="ARBA00023242"/>
    </source>
</evidence>
<dbReference type="InterPro" id="IPR011047">
    <property type="entry name" value="Quinoprotein_ADH-like_sf"/>
</dbReference>
<dbReference type="InterPro" id="IPR015943">
    <property type="entry name" value="WD40/YVTN_repeat-like_dom_sf"/>
</dbReference>
<evidence type="ECO:0000313" key="8">
    <source>
        <dbReference type="Proteomes" id="UP000320333"/>
    </source>
</evidence>
<proteinExistence type="inferred from homology"/>
<dbReference type="OrthoDB" id="30195at2759"/>
<evidence type="ECO:0000256" key="4">
    <source>
        <dbReference type="PROSITE-ProRule" id="PRU00221"/>
    </source>
</evidence>
<dbReference type="STRING" id="246404.A0A507FCZ3"/>
<keyword evidence="8" id="KW-1185">Reference proteome</keyword>
<dbReference type="PROSITE" id="PS50294">
    <property type="entry name" value="WD_REPEATS_REGION"/>
    <property type="match status" value="1"/>
</dbReference>
<evidence type="ECO:0000256" key="3">
    <source>
        <dbReference type="ARBA" id="ARBA00038335"/>
    </source>
</evidence>
<comment type="subcellular location">
    <subcellularLocation>
        <location evidence="1">Nucleus</location>
        <location evidence="1">Nucleolus</location>
    </subcellularLocation>
</comment>
<gene>
    <name evidence="7" type="ORF">CcCBS67573_g05586</name>
</gene>
<keyword evidence="4" id="KW-0853">WD repeat</keyword>
<dbReference type="AlphaFoldDB" id="A0A507FCZ3"/>
<dbReference type="InterPro" id="IPR007148">
    <property type="entry name" value="SSU_processome_Utp12"/>
</dbReference>
<dbReference type="InterPro" id="IPR052414">
    <property type="entry name" value="U3_snoRNA-assoc_WDR"/>
</dbReference>
<dbReference type="PROSITE" id="PS50082">
    <property type="entry name" value="WD_REPEATS_2"/>
    <property type="match status" value="1"/>
</dbReference>
<dbReference type="SUPFAM" id="SSF50998">
    <property type="entry name" value="Quinoprotein alcohol dehydrogenase-like"/>
    <property type="match status" value="1"/>
</dbReference>
<organism evidence="7 8">
    <name type="scientific">Chytriomyces confervae</name>
    <dbReference type="NCBI Taxonomy" id="246404"/>
    <lineage>
        <taxon>Eukaryota</taxon>
        <taxon>Fungi</taxon>
        <taxon>Fungi incertae sedis</taxon>
        <taxon>Chytridiomycota</taxon>
        <taxon>Chytridiomycota incertae sedis</taxon>
        <taxon>Chytridiomycetes</taxon>
        <taxon>Chytridiales</taxon>
        <taxon>Chytriomycetaceae</taxon>
        <taxon>Chytriomyces</taxon>
    </lineage>
</organism>
<dbReference type="PANTHER" id="PTHR44267">
    <property type="entry name" value="WD REPEAT-CONTAINING PROTEIN 43"/>
    <property type="match status" value="1"/>
</dbReference>
<dbReference type="Pfam" id="PF04003">
    <property type="entry name" value="Utp12"/>
    <property type="match status" value="1"/>
</dbReference>
<name>A0A507FCZ3_9FUNG</name>
<feature type="region of interest" description="Disordered" evidence="5">
    <location>
        <begin position="594"/>
        <end position="683"/>
    </location>
</feature>
<dbReference type="Proteomes" id="UP000320333">
    <property type="component" value="Unassembled WGS sequence"/>
</dbReference>
<protein>
    <recommendedName>
        <fullName evidence="6">Small-subunit processome Utp12 domain-containing protein</fullName>
    </recommendedName>
</protein>